<dbReference type="GO" id="GO:0000155">
    <property type="term" value="F:phosphorelay sensor kinase activity"/>
    <property type="evidence" value="ECO:0007669"/>
    <property type="project" value="InterPro"/>
</dbReference>
<dbReference type="PROSITE" id="PS50110">
    <property type="entry name" value="RESPONSE_REGULATORY"/>
    <property type="match status" value="2"/>
</dbReference>
<dbReference type="InterPro" id="IPR013767">
    <property type="entry name" value="PAS_fold"/>
</dbReference>
<dbReference type="InterPro" id="IPR035965">
    <property type="entry name" value="PAS-like_dom_sf"/>
</dbReference>
<dbReference type="InterPro" id="IPR011006">
    <property type="entry name" value="CheY-like_superfamily"/>
</dbReference>
<dbReference type="InterPro" id="IPR003661">
    <property type="entry name" value="HisK_dim/P_dom"/>
</dbReference>
<feature type="transmembrane region" description="Helical" evidence="9">
    <location>
        <begin position="146"/>
        <end position="168"/>
    </location>
</feature>
<dbReference type="Gene3D" id="3.30.565.10">
    <property type="entry name" value="Histidine kinase-like ATPase, C-terminal domain"/>
    <property type="match status" value="1"/>
</dbReference>
<dbReference type="CDD" id="cd00082">
    <property type="entry name" value="HisKA"/>
    <property type="match status" value="1"/>
</dbReference>
<dbReference type="PANTHER" id="PTHR45339">
    <property type="entry name" value="HYBRID SIGNAL TRANSDUCTION HISTIDINE KINASE J"/>
    <property type="match status" value="1"/>
</dbReference>
<dbReference type="GO" id="GO:0005524">
    <property type="term" value="F:ATP binding"/>
    <property type="evidence" value="ECO:0007669"/>
    <property type="project" value="UniProtKB-KW"/>
</dbReference>
<dbReference type="SUPFAM" id="SSF52172">
    <property type="entry name" value="CheY-like"/>
    <property type="match status" value="2"/>
</dbReference>
<dbReference type="CDD" id="cd16922">
    <property type="entry name" value="HATPase_EvgS-ArcB-TorS-like"/>
    <property type="match status" value="1"/>
</dbReference>
<dbReference type="GO" id="GO:0006355">
    <property type="term" value="P:regulation of DNA-templated transcription"/>
    <property type="evidence" value="ECO:0007669"/>
    <property type="project" value="InterPro"/>
</dbReference>
<dbReference type="Gene3D" id="1.10.287.130">
    <property type="match status" value="1"/>
</dbReference>
<dbReference type="EMBL" id="UOGA01000191">
    <property type="protein sequence ID" value="VAX20963.1"/>
    <property type="molecule type" value="Genomic_DNA"/>
</dbReference>
<evidence type="ECO:0000259" key="12">
    <source>
        <dbReference type="PROSITE" id="PS50112"/>
    </source>
</evidence>
<dbReference type="SUPFAM" id="SSF55874">
    <property type="entry name" value="ATPase domain of HSP90 chaperone/DNA topoisomerase II/histidine kinase"/>
    <property type="match status" value="1"/>
</dbReference>
<keyword evidence="6 14" id="KW-0418">Kinase</keyword>
<evidence type="ECO:0000256" key="6">
    <source>
        <dbReference type="ARBA" id="ARBA00022777"/>
    </source>
</evidence>
<dbReference type="InterPro" id="IPR001610">
    <property type="entry name" value="PAC"/>
</dbReference>
<dbReference type="InterPro" id="IPR000014">
    <property type="entry name" value="PAS"/>
</dbReference>
<evidence type="ECO:0000313" key="14">
    <source>
        <dbReference type="EMBL" id="VAX20963.1"/>
    </source>
</evidence>
<feature type="transmembrane region" description="Helical" evidence="9">
    <location>
        <begin position="221"/>
        <end position="239"/>
    </location>
</feature>
<dbReference type="Pfam" id="PF08447">
    <property type="entry name" value="PAS_3"/>
    <property type="match status" value="1"/>
</dbReference>
<dbReference type="Pfam" id="PF00072">
    <property type="entry name" value="Response_reg"/>
    <property type="match status" value="2"/>
</dbReference>
<dbReference type="InterPro" id="IPR036097">
    <property type="entry name" value="HisK_dim/P_sf"/>
</dbReference>
<dbReference type="Gene3D" id="3.40.50.2300">
    <property type="match status" value="2"/>
</dbReference>
<feature type="transmembrane region" description="Helical" evidence="9">
    <location>
        <begin position="246"/>
        <end position="266"/>
    </location>
</feature>
<dbReference type="SMART" id="SM00091">
    <property type="entry name" value="PAS"/>
    <property type="match status" value="2"/>
</dbReference>
<feature type="transmembrane region" description="Helical" evidence="9">
    <location>
        <begin position="20"/>
        <end position="41"/>
    </location>
</feature>
<evidence type="ECO:0000259" key="11">
    <source>
        <dbReference type="PROSITE" id="PS50110"/>
    </source>
</evidence>
<keyword evidence="4" id="KW-0808">Transferase</keyword>
<dbReference type="InterPro" id="IPR001789">
    <property type="entry name" value="Sig_transdc_resp-reg_receiver"/>
</dbReference>
<name>A0A3B1C8F5_9ZZZZ</name>
<feature type="domain" description="PAC" evidence="13">
    <location>
        <begin position="392"/>
        <end position="442"/>
    </location>
</feature>
<keyword evidence="9" id="KW-0812">Transmembrane</keyword>
<evidence type="ECO:0000256" key="4">
    <source>
        <dbReference type="ARBA" id="ARBA00022679"/>
    </source>
</evidence>
<dbReference type="SUPFAM" id="SSF55785">
    <property type="entry name" value="PYP-like sensor domain (PAS domain)"/>
    <property type="match status" value="2"/>
</dbReference>
<dbReference type="Pfam" id="PF00512">
    <property type="entry name" value="HisKA"/>
    <property type="match status" value="1"/>
</dbReference>
<evidence type="ECO:0000259" key="10">
    <source>
        <dbReference type="PROSITE" id="PS50109"/>
    </source>
</evidence>
<feature type="domain" description="Response regulatory" evidence="11">
    <location>
        <begin position="980"/>
        <end position="1099"/>
    </location>
</feature>
<keyword evidence="5" id="KW-0547">Nucleotide-binding</keyword>
<evidence type="ECO:0000256" key="9">
    <source>
        <dbReference type="SAM" id="Phobius"/>
    </source>
</evidence>
<keyword evidence="7" id="KW-0067">ATP-binding</keyword>
<evidence type="ECO:0000256" key="2">
    <source>
        <dbReference type="ARBA" id="ARBA00012438"/>
    </source>
</evidence>
<feature type="domain" description="Response regulatory" evidence="11">
    <location>
        <begin position="835"/>
        <end position="956"/>
    </location>
</feature>
<dbReference type="Pfam" id="PF02518">
    <property type="entry name" value="HATPase_c"/>
    <property type="match status" value="1"/>
</dbReference>
<evidence type="ECO:0000256" key="5">
    <source>
        <dbReference type="ARBA" id="ARBA00022741"/>
    </source>
</evidence>
<dbReference type="SMART" id="SM00448">
    <property type="entry name" value="REC"/>
    <property type="match status" value="2"/>
</dbReference>
<dbReference type="SMART" id="SM00387">
    <property type="entry name" value="HATPase_c"/>
    <property type="match status" value="1"/>
</dbReference>
<dbReference type="SUPFAM" id="SSF47384">
    <property type="entry name" value="Homodimeric domain of signal transducing histidine kinase"/>
    <property type="match status" value="1"/>
</dbReference>
<keyword evidence="9" id="KW-0472">Membrane</keyword>
<dbReference type="Pfam" id="PF17159">
    <property type="entry name" value="MASE3"/>
    <property type="match status" value="1"/>
</dbReference>
<organism evidence="14">
    <name type="scientific">hydrothermal vent metagenome</name>
    <dbReference type="NCBI Taxonomy" id="652676"/>
    <lineage>
        <taxon>unclassified sequences</taxon>
        <taxon>metagenomes</taxon>
        <taxon>ecological metagenomes</taxon>
    </lineage>
</organism>
<comment type="catalytic activity">
    <reaction evidence="1">
        <text>ATP + protein L-histidine = ADP + protein N-phospho-L-histidine.</text>
        <dbReference type="EC" id="2.7.13.3"/>
    </reaction>
</comment>
<protein>
    <recommendedName>
        <fullName evidence="2">histidine kinase</fullName>
        <ecNumber evidence="2">2.7.13.3</ecNumber>
    </recommendedName>
</protein>
<dbReference type="InterPro" id="IPR013655">
    <property type="entry name" value="PAS_fold_3"/>
</dbReference>
<dbReference type="InterPro" id="IPR004358">
    <property type="entry name" value="Sig_transdc_His_kin-like_C"/>
</dbReference>
<dbReference type="PRINTS" id="PR00344">
    <property type="entry name" value="BCTRLSENSOR"/>
</dbReference>
<dbReference type="InterPro" id="IPR036890">
    <property type="entry name" value="HATPase_C_sf"/>
</dbReference>
<feature type="transmembrane region" description="Helical" evidence="9">
    <location>
        <begin position="81"/>
        <end position="101"/>
    </location>
</feature>
<feature type="transmembrane region" description="Helical" evidence="9">
    <location>
        <begin position="108"/>
        <end position="126"/>
    </location>
</feature>
<dbReference type="PROSITE" id="PS50112">
    <property type="entry name" value="PAS"/>
    <property type="match status" value="2"/>
</dbReference>
<sequence length="1102" mass="122803">MNARAQSKTQQQDALQNQKLPAQVIWAIVAICLAPVTLNFLGFDFGANKNSVDLADVIINSPGRVTDAMFSKLAGAFTHTILEWTAFCAAIFTVLLALAHLKIKRDLVTPLIGVTLFYAGCMDAFHTLAADRLIEAVADNRDLIPFTWAICRSFNPLIMIAGMSVIMLGRGATPIVNFRIILLSGIAFGVIAYGIIHISATSEHLPRTMYPDLLITRPYDIAPLIIFIIAGLFIFPRFYRKHPSFFSHALIISLIPNIATQLHMAFGSTALFDNHFNIAHFLKIIAYIVPFTGLLLDYIRTHQVEKLSRKALQQSEERTRAIIDNAVNSIITIDDQGLIQSFNRASEQIFRYSVDEVMGRNVKMLMPEPYHSEHDGYLSNFTKTGQAKIIGKGREVVGKRKDGETFPMFLAVSEISVNGARIFVGMVIDISKRKQAEEEVKASKDRLELALDGGDLGLWDWNIQTGDVIFNERWAKMLGYSLDEIESTYNFWEKLVHPEDMPGVTKILQAHLDGKTPVYQTEHRMRAKSGEWKWIMDRGKVVAWDKEGKPLRATGTHQDITDRINSETEILNAMDKAEQYARVAEEANKAKSEFLASMSHEIRTPMNAIIGMADLLIETNLTHEQERYVNTYRYAGENLLNIINDILDLSKIEAGQMELERTGFDLHELIERTGEIMAIQAQEKGIELAHLLAPDLPRALLGDPTRLRQVIINLVSNAIKFTEKGEVVIGVETSKARENEVELLFSVKDTGIGIPKDKLETIFASFSQADSSTTRKHGGTGLGLSISMLIVEMMGGKIWVESEEGKGSAFYFTVRLDTDNRSRKKSEFADFKGMRALIVDDNATNRMILGKTLSGWGAETGEAVDGISCMEELVNAKKSGRAYDLILLDYMMPGMDGFEVAEKIKSDPEISAPIILITSSLGSGKSGEQIEKLRLDGYIHKPVKKSELLMSINTALGRAEAIEPATDKRKKAGADSAPLKILLVEDNRDNRNLILAYLKKSPHGIEIAENGQIAVDKFISGKYDLVLMDMEMPVMDGLTATKIIREWEEKNNQSPTPILALTAHALQEHKEKSEEAGCDGHVTKPIKKAVLFEAIEKYRKEG</sequence>
<evidence type="ECO:0000256" key="7">
    <source>
        <dbReference type="ARBA" id="ARBA00022840"/>
    </source>
</evidence>
<feature type="transmembrane region" description="Helical" evidence="9">
    <location>
        <begin position="180"/>
        <end position="201"/>
    </location>
</feature>
<dbReference type="CDD" id="cd00130">
    <property type="entry name" value="PAS"/>
    <property type="match status" value="2"/>
</dbReference>
<keyword evidence="3" id="KW-0597">Phosphoprotein</keyword>
<dbReference type="SMART" id="SM00388">
    <property type="entry name" value="HisKA"/>
    <property type="match status" value="1"/>
</dbReference>
<dbReference type="CDD" id="cd17546">
    <property type="entry name" value="REC_hyHK_CKI1_RcsC-like"/>
    <property type="match status" value="2"/>
</dbReference>
<evidence type="ECO:0000259" key="13">
    <source>
        <dbReference type="PROSITE" id="PS50113"/>
    </source>
</evidence>
<dbReference type="InterPro" id="IPR005467">
    <property type="entry name" value="His_kinase_dom"/>
</dbReference>
<feature type="domain" description="PAS" evidence="12">
    <location>
        <begin position="443"/>
        <end position="515"/>
    </location>
</feature>
<feature type="domain" description="Histidine kinase" evidence="10">
    <location>
        <begin position="597"/>
        <end position="818"/>
    </location>
</feature>
<dbReference type="EC" id="2.7.13.3" evidence="2"/>
<keyword evidence="9" id="KW-1133">Transmembrane helix</keyword>
<evidence type="ECO:0000256" key="8">
    <source>
        <dbReference type="ARBA" id="ARBA00023012"/>
    </source>
</evidence>
<feature type="domain" description="PAC" evidence="13">
    <location>
        <begin position="519"/>
        <end position="572"/>
    </location>
</feature>
<dbReference type="PROSITE" id="PS50109">
    <property type="entry name" value="HIS_KIN"/>
    <property type="match status" value="1"/>
</dbReference>
<dbReference type="AlphaFoldDB" id="A0A3B1C8F5"/>
<reference evidence="14" key="1">
    <citation type="submission" date="2018-06" db="EMBL/GenBank/DDBJ databases">
        <authorList>
            <person name="Zhirakovskaya E."/>
        </authorList>
    </citation>
    <scope>NUCLEOTIDE SEQUENCE</scope>
</reference>
<dbReference type="Pfam" id="PF00989">
    <property type="entry name" value="PAS"/>
    <property type="match status" value="1"/>
</dbReference>
<dbReference type="PROSITE" id="PS50113">
    <property type="entry name" value="PAC"/>
    <property type="match status" value="2"/>
</dbReference>
<dbReference type="NCBIfam" id="TIGR00229">
    <property type="entry name" value="sensory_box"/>
    <property type="match status" value="2"/>
</dbReference>
<dbReference type="GO" id="GO:0004674">
    <property type="term" value="F:protein serine/threonine kinase activity"/>
    <property type="evidence" value="ECO:0007669"/>
    <property type="project" value="UniProtKB-KW"/>
</dbReference>
<accession>A0A3B1C8F5</accession>
<dbReference type="PANTHER" id="PTHR45339:SF1">
    <property type="entry name" value="HYBRID SIGNAL TRANSDUCTION HISTIDINE KINASE J"/>
    <property type="match status" value="1"/>
</dbReference>
<proteinExistence type="predicted"/>
<dbReference type="FunFam" id="3.30.450.20:FF:000060">
    <property type="entry name" value="Sensor protein FixL"/>
    <property type="match status" value="1"/>
</dbReference>
<dbReference type="InterPro" id="IPR003594">
    <property type="entry name" value="HATPase_dom"/>
</dbReference>
<evidence type="ECO:0000256" key="3">
    <source>
        <dbReference type="ARBA" id="ARBA00022553"/>
    </source>
</evidence>
<dbReference type="FunFam" id="1.10.287.130:FF:000002">
    <property type="entry name" value="Two-component osmosensing histidine kinase"/>
    <property type="match status" value="1"/>
</dbReference>
<evidence type="ECO:0000256" key="1">
    <source>
        <dbReference type="ARBA" id="ARBA00000085"/>
    </source>
</evidence>
<dbReference type="Gene3D" id="3.30.450.20">
    <property type="entry name" value="PAS domain"/>
    <property type="match status" value="2"/>
</dbReference>
<dbReference type="FunFam" id="3.30.565.10:FF:000010">
    <property type="entry name" value="Sensor histidine kinase RcsC"/>
    <property type="match status" value="1"/>
</dbReference>
<keyword evidence="8" id="KW-0902">Two-component regulatory system</keyword>
<dbReference type="InterPro" id="IPR033425">
    <property type="entry name" value="MASE3"/>
</dbReference>
<dbReference type="SMART" id="SM00086">
    <property type="entry name" value="PAC"/>
    <property type="match status" value="2"/>
</dbReference>
<feature type="domain" description="PAS" evidence="12">
    <location>
        <begin position="315"/>
        <end position="368"/>
    </location>
</feature>
<gene>
    <name evidence="14" type="ORF">MNBD_NITROSPINAE04-1245</name>
</gene>
<keyword evidence="14" id="KW-0723">Serine/threonine-protein kinase</keyword>
<dbReference type="InterPro" id="IPR000700">
    <property type="entry name" value="PAS-assoc_C"/>
</dbReference>